<dbReference type="AlphaFoldDB" id="A0A2L1UKA1"/>
<dbReference type="Proteomes" id="UP000239833">
    <property type="component" value="Plasmid unnamed2"/>
</dbReference>
<protein>
    <recommendedName>
        <fullName evidence="3">Transcriptional regulator</fullName>
    </recommendedName>
</protein>
<organism evidence="1 2">
    <name type="scientific">Paenibacillus larvae subsp. larvae</name>
    <dbReference type="NCBI Taxonomy" id="147375"/>
    <lineage>
        <taxon>Bacteria</taxon>
        <taxon>Bacillati</taxon>
        <taxon>Bacillota</taxon>
        <taxon>Bacilli</taxon>
        <taxon>Bacillales</taxon>
        <taxon>Paenibacillaceae</taxon>
        <taxon>Paenibacillus</taxon>
    </lineage>
</organism>
<evidence type="ECO:0008006" key="3">
    <source>
        <dbReference type="Google" id="ProtNLM"/>
    </source>
</evidence>
<accession>A0A2L1UKA1</accession>
<evidence type="ECO:0000313" key="1">
    <source>
        <dbReference type="EMBL" id="AVF28978.1"/>
    </source>
</evidence>
<proteinExistence type="predicted"/>
<evidence type="ECO:0000313" key="2">
    <source>
        <dbReference type="Proteomes" id="UP000239833"/>
    </source>
</evidence>
<reference evidence="2" key="1">
    <citation type="submission" date="2017-02" db="EMBL/GenBank/DDBJ databases">
        <title>Delineation of Paenibacillus larvae strains originating from foulbrood outbreaks.</title>
        <authorList>
            <person name="Beims H."/>
            <person name="Bunk B."/>
            <person name="Sproeer C."/>
            <person name="Mohr K.I."/>
            <person name="Pradella S."/>
            <person name="Guenther G."/>
            <person name="Rohde M."/>
            <person name="von der Ohe W."/>
            <person name="Steinert M."/>
        </authorList>
    </citation>
    <scope>NUCLEOTIDE SEQUENCE [LARGE SCALE GENOMIC DNA]</scope>
    <source>
        <strain evidence="2">Eric_III</strain>
        <plasmid evidence="2">Plasmid unnamed2</plasmid>
    </source>
</reference>
<keyword evidence="1" id="KW-0614">Plasmid</keyword>
<name>A0A2L1UKA1_9BACL</name>
<dbReference type="EMBL" id="CP019657">
    <property type="protein sequence ID" value="AVF28978.1"/>
    <property type="molecule type" value="Genomic_DNA"/>
</dbReference>
<sequence>MLDDIEYDEPTLRLLATNLEDPDVLEVFGLVCKFVDKGGFTKTMLINYGTKRRRYDNAFLILESTKFIKKMETGRSSHYFPTIRGKRLAEFLINKANLPIENFKKLTDEEYEQYISQLKRK</sequence>
<geneLocation type="plasmid" evidence="1">
    <name>unnamed2</name>
</geneLocation>
<dbReference type="GeneID" id="64221132"/>
<dbReference type="RefSeq" id="WP_077997712.1">
    <property type="nucleotide sequence ID" value="NZ_CP019657.1"/>
</dbReference>
<gene>
    <name evidence="1" type="ORF">ERICIII_04977</name>
</gene>